<protein>
    <submittedName>
        <fullName evidence="2">Uncharacterized protein</fullName>
    </submittedName>
</protein>
<dbReference type="OMA" id="VMSSWSH"/>
<accession>A0A2K6Q5K0</accession>
<reference evidence="2" key="2">
    <citation type="submission" date="2025-09" db="UniProtKB">
        <authorList>
            <consortium name="Ensembl"/>
        </authorList>
    </citation>
    <scope>IDENTIFICATION</scope>
</reference>
<evidence type="ECO:0000256" key="1">
    <source>
        <dbReference type="SAM" id="MobiDB-lite"/>
    </source>
</evidence>
<feature type="region of interest" description="Disordered" evidence="1">
    <location>
        <begin position="34"/>
        <end position="55"/>
    </location>
</feature>
<feature type="compositionally biased region" description="Basic residues" evidence="1">
    <location>
        <begin position="1"/>
        <end position="10"/>
    </location>
</feature>
<dbReference type="AlphaFoldDB" id="A0A2K6Q5K0"/>
<sequence>MDVSMRKRKARSPEPRRGCVMSSWSHSALHAQIFPSGPSSLGGPDPCKDAGGSSLASKWPMEMAVEREGSVFAVATERRTPASQELGASDCRSFPYGGPSASSP</sequence>
<keyword evidence="3" id="KW-1185">Reference proteome</keyword>
<dbReference type="GeneTree" id="ENSGT00910000147869"/>
<proteinExistence type="predicted"/>
<evidence type="ECO:0000313" key="3">
    <source>
        <dbReference type="Proteomes" id="UP000233200"/>
    </source>
</evidence>
<feature type="compositionally biased region" description="Low complexity" evidence="1">
    <location>
        <begin position="35"/>
        <end position="44"/>
    </location>
</feature>
<feature type="region of interest" description="Disordered" evidence="1">
    <location>
        <begin position="78"/>
        <end position="104"/>
    </location>
</feature>
<dbReference type="Proteomes" id="UP000233200">
    <property type="component" value="Unplaced"/>
</dbReference>
<feature type="region of interest" description="Disordered" evidence="1">
    <location>
        <begin position="1"/>
        <end position="20"/>
    </location>
</feature>
<name>A0A2K6Q5K0_RHIRO</name>
<dbReference type="Ensembl" id="ENSRROT00000048265.1">
    <property type="protein sequence ID" value="ENSRROP00000024055.1"/>
    <property type="gene ID" value="ENSRROG00000035847.1"/>
</dbReference>
<evidence type="ECO:0000313" key="2">
    <source>
        <dbReference type="Ensembl" id="ENSRROP00000024055.1"/>
    </source>
</evidence>
<reference evidence="2" key="1">
    <citation type="submission" date="2025-08" db="UniProtKB">
        <authorList>
            <consortium name="Ensembl"/>
        </authorList>
    </citation>
    <scope>IDENTIFICATION</scope>
</reference>
<organism evidence="2 3">
    <name type="scientific">Rhinopithecus roxellana</name>
    <name type="common">Golden snub-nosed monkey</name>
    <name type="synonym">Pygathrix roxellana</name>
    <dbReference type="NCBI Taxonomy" id="61622"/>
    <lineage>
        <taxon>Eukaryota</taxon>
        <taxon>Metazoa</taxon>
        <taxon>Chordata</taxon>
        <taxon>Craniata</taxon>
        <taxon>Vertebrata</taxon>
        <taxon>Euteleostomi</taxon>
        <taxon>Mammalia</taxon>
        <taxon>Eutheria</taxon>
        <taxon>Euarchontoglires</taxon>
        <taxon>Primates</taxon>
        <taxon>Haplorrhini</taxon>
        <taxon>Catarrhini</taxon>
        <taxon>Cercopithecidae</taxon>
        <taxon>Colobinae</taxon>
        <taxon>Rhinopithecus</taxon>
    </lineage>
</organism>